<proteinExistence type="predicted"/>
<evidence type="ECO:0000256" key="11">
    <source>
        <dbReference type="PROSITE-ProRule" id="PRU01263"/>
    </source>
</evidence>
<dbReference type="Gene3D" id="3.30.160.60">
    <property type="entry name" value="Classic Zinc Finger"/>
    <property type="match status" value="7"/>
</dbReference>
<feature type="domain" description="C2H2-type" evidence="13">
    <location>
        <begin position="1405"/>
        <end position="1433"/>
    </location>
</feature>
<feature type="domain" description="C2H2-type" evidence="13">
    <location>
        <begin position="1212"/>
        <end position="1240"/>
    </location>
</feature>
<feature type="binding site" evidence="11">
    <location>
        <position position="110"/>
    </location>
    <ligand>
        <name>Zn(2+)</name>
        <dbReference type="ChEBI" id="CHEBI:29105"/>
    </ligand>
</feature>
<dbReference type="SMART" id="SM00355">
    <property type="entry name" value="ZnF_C2H2"/>
    <property type="match status" value="25"/>
</dbReference>
<evidence type="ECO:0000256" key="3">
    <source>
        <dbReference type="ARBA" id="ARBA00022737"/>
    </source>
</evidence>
<evidence type="ECO:0000256" key="9">
    <source>
        <dbReference type="ARBA" id="ARBA00023242"/>
    </source>
</evidence>
<dbReference type="InterPro" id="IPR012934">
    <property type="entry name" value="Znf_AD"/>
</dbReference>
<keyword evidence="3" id="KW-0677">Repeat</keyword>
<name>A0A9P0A4L0_BEMTA</name>
<feature type="domain" description="C2H2-type" evidence="13">
    <location>
        <begin position="676"/>
        <end position="703"/>
    </location>
</feature>
<evidence type="ECO:0000256" key="5">
    <source>
        <dbReference type="ARBA" id="ARBA00022833"/>
    </source>
</evidence>
<comment type="subcellular location">
    <subcellularLocation>
        <location evidence="1">Nucleus</location>
    </subcellularLocation>
</comment>
<feature type="domain" description="C2H2-type" evidence="13">
    <location>
        <begin position="1100"/>
        <end position="1128"/>
    </location>
</feature>
<dbReference type="GO" id="GO:0000981">
    <property type="term" value="F:DNA-binding transcription factor activity, RNA polymerase II-specific"/>
    <property type="evidence" value="ECO:0007669"/>
    <property type="project" value="TreeGrafter"/>
</dbReference>
<dbReference type="InterPro" id="IPR050752">
    <property type="entry name" value="C2H2-ZF_domain"/>
</dbReference>
<feature type="domain" description="C2H2-type" evidence="13">
    <location>
        <begin position="1184"/>
        <end position="1211"/>
    </location>
</feature>
<dbReference type="PANTHER" id="PTHR24384">
    <property type="entry name" value="FINGER PUTATIVE TRANSCRIPTION FACTOR FAMILY-RELATED"/>
    <property type="match status" value="1"/>
</dbReference>
<organism evidence="15 16">
    <name type="scientific">Bemisia tabaci</name>
    <name type="common">Sweetpotato whitefly</name>
    <name type="synonym">Aleurodes tabaci</name>
    <dbReference type="NCBI Taxonomy" id="7038"/>
    <lineage>
        <taxon>Eukaryota</taxon>
        <taxon>Metazoa</taxon>
        <taxon>Ecdysozoa</taxon>
        <taxon>Arthropoda</taxon>
        <taxon>Hexapoda</taxon>
        <taxon>Insecta</taxon>
        <taxon>Pterygota</taxon>
        <taxon>Neoptera</taxon>
        <taxon>Paraneoptera</taxon>
        <taxon>Hemiptera</taxon>
        <taxon>Sternorrhyncha</taxon>
        <taxon>Aleyrodoidea</taxon>
        <taxon>Aleyrodidae</taxon>
        <taxon>Aleyrodinae</taxon>
        <taxon>Bemisia</taxon>
    </lineage>
</organism>
<keyword evidence="16" id="KW-1185">Reference proteome</keyword>
<feature type="domain" description="C2H2-type" evidence="13">
    <location>
        <begin position="1335"/>
        <end position="1363"/>
    </location>
</feature>
<dbReference type="Proteomes" id="UP001152759">
    <property type="component" value="Chromosome 2"/>
</dbReference>
<keyword evidence="6" id="KW-0805">Transcription regulation</keyword>
<dbReference type="PROSITE" id="PS50157">
    <property type="entry name" value="ZINC_FINGER_C2H2_2"/>
    <property type="match status" value="12"/>
</dbReference>
<accession>A0A9P0A4L0</accession>
<dbReference type="EMBL" id="OU963863">
    <property type="protein sequence ID" value="CAH0385599.1"/>
    <property type="molecule type" value="Genomic_DNA"/>
</dbReference>
<evidence type="ECO:0000256" key="4">
    <source>
        <dbReference type="ARBA" id="ARBA00022771"/>
    </source>
</evidence>
<feature type="domain" description="C2H2-type" evidence="13">
    <location>
        <begin position="1306"/>
        <end position="1335"/>
    </location>
</feature>
<keyword evidence="9" id="KW-0539">Nucleus</keyword>
<dbReference type="GO" id="GO:0008270">
    <property type="term" value="F:zinc ion binding"/>
    <property type="evidence" value="ECO:0007669"/>
    <property type="project" value="UniProtKB-UniRule"/>
</dbReference>
<evidence type="ECO:0000259" key="14">
    <source>
        <dbReference type="PROSITE" id="PS51915"/>
    </source>
</evidence>
<feature type="domain" description="ZAD" evidence="14">
    <location>
        <begin position="62"/>
        <end position="134"/>
    </location>
</feature>
<keyword evidence="2 11" id="KW-0479">Metal-binding</keyword>
<dbReference type="InterPro" id="IPR036236">
    <property type="entry name" value="Znf_C2H2_sf"/>
</dbReference>
<protein>
    <submittedName>
        <fullName evidence="15">Uncharacterized protein</fullName>
    </submittedName>
</protein>
<dbReference type="InterPro" id="IPR013087">
    <property type="entry name" value="Znf_C2H2_type"/>
</dbReference>
<dbReference type="SUPFAM" id="SSF57667">
    <property type="entry name" value="beta-beta-alpha zinc fingers"/>
    <property type="match status" value="8"/>
</dbReference>
<feature type="compositionally biased region" description="Basic and acidic residues" evidence="12">
    <location>
        <begin position="432"/>
        <end position="443"/>
    </location>
</feature>
<dbReference type="PROSITE" id="PS51915">
    <property type="entry name" value="ZAD"/>
    <property type="match status" value="1"/>
</dbReference>
<feature type="binding site" evidence="11">
    <location>
        <position position="67"/>
    </location>
    <ligand>
        <name>Zn(2+)</name>
        <dbReference type="ChEBI" id="CHEBI:29105"/>
    </ligand>
</feature>
<keyword evidence="8" id="KW-0804">Transcription</keyword>
<evidence type="ECO:0000313" key="16">
    <source>
        <dbReference type="Proteomes" id="UP001152759"/>
    </source>
</evidence>
<dbReference type="GO" id="GO:0000978">
    <property type="term" value="F:RNA polymerase II cis-regulatory region sequence-specific DNA binding"/>
    <property type="evidence" value="ECO:0007669"/>
    <property type="project" value="TreeGrafter"/>
</dbReference>
<keyword evidence="7" id="KW-0238">DNA-binding</keyword>
<feature type="region of interest" description="Disordered" evidence="12">
    <location>
        <begin position="411"/>
        <end position="443"/>
    </location>
</feature>
<dbReference type="PROSITE" id="PS00028">
    <property type="entry name" value="ZINC_FINGER_C2H2_1"/>
    <property type="match status" value="13"/>
</dbReference>
<dbReference type="GO" id="GO:0005634">
    <property type="term" value="C:nucleus"/>
    <property type="evidence" value="ECO:0007669"/>
    <property type="project" value="UniProtKB-SubCell"/>
</dbReference>
<evidence type="ECO:0000256" key="10">
    <source>
        <dbReference type="PROSITE-ProRule" id="PRU00042"/>
    </source>
</evidence>
<sequence length="1644" mass="189148">MAKSSKSVLYQNLAGESLVIDTKSSSYRDVILQKVKLKYTEAVPSFSKRIEQRFAVDKLVSGQCRICGLKEKSCCKIFETDETLSKLVNTYMPITVHKYDVLPLNVCLECLGTLQTIDDLAYRCYLTEACLLQHYKDYKDTSIFLDPIQEEEEKPYTPLHLRLPRSRETPHLAATVGFPARRKGSSIHGRFYTESDKIQETLNQSKAEAQISLNQQNDEGDESPTEDYVFEESNPVETMEIDDDDNEEKEVVKNCLKANLHKILLGGNSTKRSTTLVSKHAPISTNQSQSQNLSHDHAYSHLKPKKVSTSPGANVSNVPAFFSNSKIQTLEEADAVKNIATEALAELDKNSRDNRTLLNLSEILNTTSQELDEPVYIILVNDEDAEKSKQQTNTHKPKFINLAVDTIEPPETNQQINNTTDPSGTETQTTEKLSESMDVENHPADDDCQVIKESETPSITGNDQVDEIVSTNEGTGVNPDEELAKFSESLQTEQIKRWFTIQILKTPNEGEETKDEDEGVMLVTYVVYYSKINNKLVPHHFSLMNDSFTEVTRRRAYSIISTMLKEEKNRVLQYLENNPQKKPQKSPKPAAPKLPPKKPFRTTCCFCNKTMKEQELTAHSVANHMVRCKYCRVIFTSKDELILHECEVHEKKSTDCETCNKKFYDEEDKFFCSHNFNCSICKKQFTDWNEYLHHEKIHANSLALKFIRDFRVDFNRTNQWTKSEETEKVYNFGCSTCGKKFESMVEMERCDHLYDCRVCKNQFSNYPLFVTHGCIHNPELLRIVCKKKSQKKLIVQCGLCEEQFHEQKDYLAHYYNCMLKHGVQVDLSEEIKALQTNSPVNCIFCGEYFKSIFIFELHYNQCFKINSTECDECDAIIPSRLRGSHLLYCDTKTLCDNCGTTFPSKKLYRQHLRQQLDGSTVCITSSDFKDFSFNGYISEGFDPNNCHICGKIFVNGNTLDRHVKSVHLGLEKSCPLCGVKFQKHNSITMFLRHRKTHPEDELKDISCGESYGSTQCPTCEKWFSSRLLKLTHEIYYHDKILHKCEGCETEFLNLINLRSHETKCKPMRKDRSVYTCEHCEATFPKVHLYYQHLETHDITYTCEECGKTFKKKTNLSKHKETAHTKTPTICDVCGREFSCEKYCKIHKRNLHGDQSFLCQICGKTFHNSKRLKLHASVHSGLKPYKCRFCEKSFRTHTIRNVHEDKHKNDFRYECNFCQHKFSRFINLYVHKRKVHADKCTYQCSKCGCGYNDVEFFTNHQAKCGGKRKRPKPGVERATWCPYCDKTFGSAKLLKAHYSQGSGDGNFVCSNGACGKRYDTDCSLKMHERVHAVDKFQCKHCKEAFLGLKQLELHSQLQHNDKFAFHCTRCGRGYMFEKFLEKHVKYCNDSLQQLAYTVTKSKKPIVRCENCGLIFAKFKDLRVHMTLAHGSETYKDYQCLICDSQYDSYIQLSKHSKHHFKDATNPGSYCCPKCKIQSSDWEVMMNHVCGSVLPKRGESSRFGNLEGPPHIESESKLPRKSPRKPVPKYDSDDDYVTPQSRSVNSRHHAASSSHYSAGPSYSRTGGKSKPSGRFSSKSVVIQEDEYASEEYEEEMPPHPIVNEDANLIYHCSFCSSNFDHIQTLQKHLTDDHNLSLNSLEFQLVE</sequence>
<evidence type="ECO:0000313" key="15">
    <source>
        <dbReference type="EMBL" id="CAH0385599.1"/>
    </source>
</evidence>
<keyword evidence="5 11" id="KW-0862">Zinc</keyword>
<feature type="domain" description="C2H2-type" evidence="13">
    <location>
        <begin position="944"/>
        <end position="972"/>
    </location>
</feature>
<feature type="binding site" evidence="11">
    <location>
        <position position="107"/>
    </location>
    <ligand>
        <name>Zn(2+)</name>
        <dbReference type="ChEBI" id="CHEBI:29105"/>
    </ligand>
</feature>
<evidence type="ECO:0000256" key="6">
    <source>
        <dbReference type="ARBA" id="ARBA00023015"/>
    </source>
</evidence>
<dbReference type="PANTHER" id="PTHR24384:SF189">
    <property type="entry name" value="C2H2-TYPE DOMAIN-CONTAINING PROTEIN-RELATED"/>
    <property type="match status" value="1"/>
</dbReference>
<feature type="compositionally biased region" description="Polar residues" evidence="12">
    <location>
        <begin position="411"/>
        <end position="431"/>
    </location>
</feature>
<gene>
    <name evidence="15" type="ORF">BEMITA_LOCUS4813</name>
</gene>
<reference evidence="15" key="1">
    <citation type="submission" date="2021-12" db="EMBL/GenBank/DDBJ databases">
        <authorList>
            <person name="King R."/>
        </authorList>
    </citation>
    <scope>NUCLEOTIDE SEQUENCE</scope>
</reference>
<evidence type="ECO:0000256" key="2">
    <source>
        <dbReference type="ARBA" id="ARBA00022723"/>
    </source>
</evidence>
<feature type="compositionally biased region" description="Low complexity" evidence="12">
    <location>
        <begin position="1549"/>
        <end position="1562"/>
    </location>
</feature>
<keyword evidence="4 10" id="KW-0863">Zinc-finger</keyword>
<evidence type="ECO:0000256" key="7">
    <source>
        <dbReference type="ARBA" id="ARBA00023125"/>
    </source>
</evidence>
<evidence type="ECO:0000256" key="12">
    <source>
        <dbReference type="SAM" id="MobiDB-lite"/>
    </source>
</evidence>
<evidence type="ECO:0000256" key="8">
    <source>
        <dbReference type="ARBA" id="ARBA00023163"/>
    </source>
</evidence>
<feature type="domain" description="C2H2-type" evidence="13">
    <location>
        <begin position="1128"/>
        <end position="1156"/>
    </location>
</feature>
<feature type="domain" description="C2H2-type" evidence="13">
    <location>
        <begin position="1608"/>
        <end position="1631"/>
    </location>
</feature>
<dbReference type="Pfam" id="PF00096">
    <property type="entry name" value="zf-C2H2"/>
    <property type="match status" value="1"/>
</dbReference>
<evidence type="ECO:0000259" key="13">
    <source>
        <dbReference type="PROSITE" id="PS50157"/>
    </source>
</evidence>
<evidence type="ECO:0000256" key="1">
    <source>
        <dbReference type="ARBA" id="ARBA00004123"/>
    </source>
</evidence>
<feature type="domain" description="C2H2-type" evidence="13">
    <location>
        <begin position="1156"/>
        <end position="1183"/>
    </location>
</feature>
<feature type="binding site" evidence="11">
    <location>
        <position position="64"/>
    </location>
    <ligand>
        <name>Zn(2+)</name>
        <dbReference type="ChEBI" id="CHEBI:29105"/>
    </ligand>
</feature>
<feature type="region of interest" description="Disordered" evidence="12">
    <location>
        <begin position="577"/>
        <end position="596"/>
    </location>
</feature>
<feature type="region of interest" description="Disordered" evidence="12">
    <location>
        <begin position="1498"/>
        <end position="1579"/>
    </location>
</feature>
<feature type="domain" description="C2H2-type" evidence="13">
    <location>
        <begin position="1074"/>
        <end position="1096"/>
    </location>
</feature>
<dbReference type="KEGG" id="btab:109039598"/>